<dbReference type="OrthoDB" id="8552871at2"/>
<dbReference type="FunFam" id="3.30.565.10:FF:000010">
    <property type="entry name" value="Sensor histidine kinase RcsC"/>
    <property type="match status" value="1"/>
</dbReference>
<keyword evidence="12 17" id="KW-1133">Transmembrane helix</keyword>
<dbReference type="InterPro" id="IPR036890">
    <property type="entry name" value="HATPase_C_sf"/>
</dbReference>
<dbReference type="CDD" id="cd17546">
    <property type="entry name" value="REC_hyHK_CKI1_RcsC-like"/>
    <property type="match status" value="1"/>
</dbReference>
<evidence type="ECO:0000259" key="21">
    <source>
        <dbReference type="PROSITE" id="PS50113"/>
    </source>
</evidence>
<keyword evidence="11" id="KW-0067">ATP-binding</keyword>
<feature type="domain" description="PAC" evidence="21">
    <location>
        <begin position="533"/>
        <end position="585"/>
    </location>
</feature>
<dbReference type="PRINTS" id="PR00344">
    <property type="entry name" value="BCTRLSENSOR"/>
</dbReference>
<dbReference type="Pfam" id="PF13493">
    <property type="entry name" value="DUF4118"/>
    <property type="match status" value="1"/>
</dbReference>
<feature type="domain" description="Histidine kinase" evidence="18">
    <location>
        <begin position="1000"/>
        <end position="1216"/>
    </location>
</feature>
<dbReference type="Proteomes" id="UP000077857">
    <property type="component" value="Unassembled WGS sequence"/>
</dbReference>
<feature type="domain" description="PAS" evidence="20">
    <location>
        <begin position="582"/>
        <end position="654"/>
    </location>
</feature>
<dbReference type="SUPFAM" id="SSF47226">
    <property type="entry name" value="Histidine-containing phosphotransfer domain, HPT domain"/>
    <property type="match status" value="1"/>
</dbReference>
<evidence type="ECO:0000256" key="9">
    <source>
        <dbReference type="ARBA" id="ARBA00022741"/>
    </source>
</evidence>
<dbReference type="InterPro" id="IPR000014">
    <property type="entry name" value="PAS"/>
</dbReference>
<evidence type="ECO:0000256" key="12">
    <source>
        <dbReference type="ARBA" id="ARBA00022989"/>
    </source>
</evidence>
<keyword evidence="7" id="KW-0808">Transferase</keyword>
<evidence type="ECO:0000256" key="13">
    <source>
        <dbReference type="ARBA" id="ARBA00023012"/>
    </source>
</evidence>
<evidence type="ECO:0000256" key="3">
    <source>
        <dbReference type="ARBA" id="ARBA00012438"/>
    </source>
</evidence>
<dbReference type="Pfam" id="PF00989">
    <property type="entry name" value="PAS"/>
    <property type="match status" value="1"/>
</dbReference>
<feature type="domain" description="PAC" evidence="21">
    <location>
        <begin position="275"/>
        <end position="327"/>
    </location>
</feature>
<feature type="modified residue" description="Phosphohistidine" evidence="15">
    <location>
        <position position="1431"/>
    </location>
</feature>
<keyword evidence="10" id="KW-0418">Kinase</keyword>
<evidence type="ECO:0000256" key="1">
    <source>
        <dbReference type="ARBA" id="ARBA00000085"/>
    </source>
</evidence>
<dbReference type="GO" id="GO:0005886">
    <property type="term" value="C:plasma membrane"/>
    <property type="evidence" value="ECO:0007669"/>
    <property type="project" value="UniProtKB-SubCell"/>
</dbReference>
<protein>
    <recommendedName>
        <fullName evidence="3">histidine kinase</fullName>
        <ecNumber evidence="3">2.7.13.3</ecNumber>
    </recommendedName>
</protein>
<dbReference type="CDD" id="cd00130">
    <property type="entry name" value="PAS"/>
    <property type="match status" value="5"/>
</dbReference>
<dbReference type="InterPro" id="IPR003594">
    <property type="entry name" value="HATPase_dom"/>
</dbReference>
<keyword evidence="8 17" id="KW-0812">Transmembrane</keyword>
<dbReference type="InterPro" id="IPR035965">
    <property type="entry name" value="PAS-like_dom_sf"/>
</dbReference>
<dbReference type="SMART" id="SM00388">
    <property type="entry name" value="HisKA"/>
    <property type="match status" value="1"/>
</dbReference>
<dbReference type="Gene3D" id="3.30.565.10">
    <property type="entry name" value="Histidine kinase-like ATPase, C-terminal domain"/>
    <property type="match status" value="1"/>
</dbReference>
<dbReference type="SMART" id="SM00091">
    <property type="entry name" value="PAS"/>
    <property type="match status" value="6"/>
</dbReference>
<feature type="domain" description="PAS" evidence="20">
    <location>
        <begin position="202"/>
        <end position="256"/>
    </location>
</feature>
<keyword evidence="6 16" id="KW-0597">Phosphoprotein</keyword>
<feature type="transmembrane region" description="Helical" evidence="17">
    <location>
        <begin position="37"/>
        <end position="61"/>
    </location>
</feature>
<feature type="domain" description="HPt" evidence="22">
    <location>
        <begin position="1392"/>
        <end position="1487"/>
    </location>
</feature>
<keyword evidence="13" id="KW-0902">Two-component regulatory system</keyword>
<dbReference type="SUPFAM" id="SSF47384">
    <property type="entry name" value="Homodimeric domain of signal transducing histidine kinase"/>
    <property type="match status" value="1"/>
</dbReference>
<evidence type="ECO:0000313" key="23">
    <source>
        <dbReference type="EMBL" id="OAI12469.1"/>
    </source>
</evidence>
<dbReference type="InterPro" id="IPR000700">
    <property type="entry name" value="PAS-assoc_C"/>
</dbReference>
<dbReference type="InterPro" id="IPR011006">
    <property type="entry name" value="CheY-like_superfamily"/>
</dbReference>
<feature type="modified residue" description="4-aspartylphosphate" evidence="16">
    <location>
        <position position="1290"/>
    </location>
</feature>
<dbReference type="SUPFAM" id="SSF55785">
    <property type="entry name" value="PYP-like sensor domain (PAS domain)"/>
    <property type="match status" value="6"/>
</dbReference>
<dbReference type="InterPro" id="IPR038318">
    <property type="entry name" value="KdpD_sf"/>
</dbReference>
<evidence type="ECO:0000256" key="16">
    <source>
        <dbReference type="PROSITE-ProRule" id="PRU00169"/>
    </source>
</evidence>
<dbReference type="Gene3D" id="3.30.450.20">
    <property type="entry name" value="PAS domain"/>
    <property type="match status" value="6"/>
</dbReference>
<dbReference type="EMBL" id="LUUJ01000110">
    <property type="protein sequence ID" value="OAI12469.1"/>
    <property type="molecule type" value="Genomic_DNA"/>
</dbReference>
<accession>A0A177N5H9</accession>
<dbReference type="PROSITE" id="PS50110">
    <property type="entry name" value="RESPONSE_REGULATORY"/>
    <property type="match status" value="1"/>
</dbReference>
<dbReference type="Gene3D" id="3.40.50.2300">
    <property type="match status" value="1"/>
</dbReference>
<dbReference type="InterPro" id="IPR008207">
    <property type="entry name" value="Sig_transdc_His_kin_Hpt_dom"/>
</dbReference>
<feature type="domain" description="PAS" evidence="20">
    <location>
        <begin position="335"/>
        <end position="377"/>
    </location>
</feature>
<dbReference type="GO" id="GO:0005524">
    <property type="term" value="F:ATP binding"/>
    <property type="evidence" value="ECO:0007669"/>
    <property type="project" value="UniProtKB-KW"/>
</dbReference>
<dbReference type="InterPro" id="IPR036641">
    <property type="entry name" value="HPT_dom_sf"/>
</dbReference>
<dbReference type="Pfam" id="PF00072">
    <property type="entry name" value="Response_reg"/>
    <property type="match status" value="1"/>
</dbReference>
<dbReference type="RefSeq" id="WP_064042019.1">
    <property type="nucleotide sequence ID" value="NZ_LUUJ01000110.1"/>
</dbReference>
<dbReference type="InterPro" id="IPR001789">
    <property type="entry name" value="Sig_transdc_resp-reg_receiver"/>
</dbReference>
<evidence type="ECO:0000256" key="5">
    <source>
        <dbReference type="ARBA" id="ARBA00022519"/>
    </source>
</evidence>
<evidence type="ECO:0000256" key="8">
    <source>
        <dbReference type="ARBA" id="ARBA00022692"/>
    </source>
</evidence>
<dbReference type="PANTHER" id="PTHR43047">
    <property type="entry name" value="TWO-COMPONENT HISTIDINE PROTEIN KINASE"/>
    <property type="match status" value="1"/>
</dbReference>
<comment type="subcellular location">
    <subcellularLocation>
        <location evidence="2">Cell inner membrane</location>
        <topology evidence="2">Multi-pass membrane protein</topology>
    </subcellularLocation>
</comment>
<evidence type="ECO:0000256" key="15">
    <source>
        <dbReference type="PROSITE-ProRule" id="PRU00110"/>
    </source>
</evidence>
<dbReference type="InterPro" id="IPR001610">
    <property type="entry name" value="PAC"/>
</dbReference>
<evidence type="ECO:0000259" key="20">
    <source>
        <dbReference type="PROSITE" id="PS50112"/>
    </source>
</evidence>
<evidence type="ECO:0000313" key="24">
    <source>
        <dbReference type="Proteomes" id="UP000077857"/>
    </source>
</evidence>
<dbReference type="SUPFAM" id="SSF52172">
    <property type="entry name" value="CheY-like"/>
    <property type="match status" value="1"/>
</dbReference>
<evidence type="ECO:0000259" key="18">
    <source>
        <dbReference type="PROSITE" id="PS50109"/>
    </source>
</evidence>
<gene>
    <name evidence="23" type="ORF">A1507_03030</name>
</gene>
<dbReference type="SMART" id="SM00086">
    <property type="entry name" value="PAC"/>
    <property type="match status" value="4"/>
</dbReference>
<dbReference type="PROSITE" id="PS50109">
    <property type="entry name" value="HIS_KIN"/>
    <property type="match status" value="1"/>
</dbReference>
<evidence type="ECO:0000259" key="22">
    <source>
        <dbReference type="PROSITE" id="PS50894"/>
    </source>
</evidence>
<comment type="caution">
    <text evidence="23">The sequence shown here is derived from an EMBL/GenBank/DDBJ whole genome shotgun (WGS) entry which is preliminary data.</text>
</comment>
<dbReference type="PROSITE" id="PS50113">
    <property type="entry name" value="PAC"/>
    <property type="match status" value="3"/>
</dbReference>
<evidence type="ECO:0000256" key="11">
    <source>
        <dbReference type="ARBA" id="ARBA00022840"/>
    </source>
</evidence>
<keyword evidence="14 17" id="KW-0472">Membrane</keyword>
<feature type="transmembrane region" description="Helical" evidence="17">
    <location>
        <begin position="6"/>
        <end position="25"/>
    </location>
</feature>
<keyword evidence="4" id="KW-1003">Cell membrane</keyword>
<evidence type="ECO:0000259" key="19">
    <source>
        <dbReference type="PROSITE" id="PS50110"/>
    </source>
</evidence>
<dbReference type="PROSITE" id="PS50894">
    <property type="entry name" value="HPT"/>
    <property type="match status" value="1"/>
</dbReference>
<dbReference type="Gene3D" id="1.20.120.620">
    <property type="entry name" value="Backbone structure of the membrane domain of e. Coli histidine kinase receptor kdpd"/>
    <property type="match status" value="1"/>
</dbReference>
<dbReference type="CDD" id="cd16922">
    <property type="entry name" value="HATPase_EvgS-ArcB-TorS-like"/>
    <property type="match status" value="1"/>
</dbReference>
<feature type="domain" description="PAC" evidence="21">
    <location>
        <begin position="656"/>
        <end position="708"/>
    </location>
</feature>
<dbReference type="SUPFAM" id="SSF55874">
    <property type="entry name" value="ATPase domain of HSP90 chaperone/DNA topoisomerase II/histidine kinase"/>
    <property type="match status" value="1"/>
</dbReference>
<keyword evidence="5" id="KW-0997">Cell inner membrane</keyword>
<reference evidence="23 24" key="1">
    <citation type="submission" date="2016-03" db="EMBL/GenBank/DDBJ databases">
        <authorList>
            <person name="Ploux O."/>
        </authorList>
    </citation>
    <scope>NUCLEOTIDE SEQUENCE [LARGE SCALE GENOMIC DNA]</scope>
    <source>
        <strain evidence="23 24">R-45378</strain>
    </source>
</reference>
<evidence type="ECO:0000256" key="7">
    <source>
        <dbReference type="ARBA" id="ARBA00022679"/>
    </source>
</evidence>
<evidence type="ECO:0000256" key="2">
    <source>
        <dbReference type="ARBA" id="ARBA00004429"/>
    </source>
</evidence>
<sequence>MARNPFIFLATAAYLLFGLAWIFLSDRLLAYIPDIESLVWLSTAKGVLFIVATAGFLYFALNAVPPAALPGQTEAQAGLAAAAGRFLDKPRRWPMYLFAVGVTLATLWLRQALVTPFGERPFLILFMLPIVFSALLGGSGPGLAATVLSAACVDYWGIAPFRSLTVAPVGDGLQLAIFLVSGLTVSWLSGRLQRTLQEAQSTRYMLQAIVDGTSDAVFAKDAQGRYLLANAATCDLVGKPREDIIGNDDLALFPPEIGQAFMANDRAAMLAGKTIMVDEHLENRDGLVLEFQTIKGPILGRNGLPVGMFAVGRDVTERKRLIDTIEQQRAALVASEARFRQLYEQSPIAFATSNRSGEFLSMNREFVKLFGYAADELATVQAWRDKTIADPEQRVRQFEICERNWNDPAATEPVQPELPVRCKDGSLKTVLLSRVRLGDEMLLAALDITERKRAEDALADSEERLRVLIEHAPAALAMFDRDMRYLAASKRWREDYRLGGRQLYGESHYAVFPEIGEDLKAVHRRGLSGEVVRDDEAYFPRSDGSGQWLKWEVRPWPARDGSVGGIVIFTEDISERKAAESERYRLSEALRQSAAPSVITAADGTIEFVNPAFLQLFGYTEDEVRGRHPSLLAPDDPEVQAEQREILRQAFAQGGYAGEVVRRTKDGSLVPVFLTVTSIRDRHGVFLGLMTTIFDLREIKAKEAELAAREIFYRAILDNVPALIGYWDRELVNGFGNAAYADWFGIDTAGMAGKHVREILADELYQDNLPHIEAVLRGEKQVFDKQYPARNGRPGRHALVQYLPDIRDGRVCGFYAIVSDVTHLKRAEAELEKHRFHLERLVEARTEEVRQAEQRYRQVVESSAEGILELDAQGAIRMANPAAVRLLGYRAEDFIGRNVHDLIHYRRADRSPCVAADCQLFNAVLGGKVLRLDGEVFWHAQARAIPVSVATHPIWEGGRLSGAVMSFYDNTERYLADQAREEARRAAEQLARMKSEFLANMSHEIRTPLNGVLGLAQIGYRDSVGRGETQQIFSRILDSGKLLLTIINDILDLSKIEAGKLEIESVPIDPGYLVDELLQNFAAASAAKGLKLYARKDALPKACLGDPVRVSQILINLVSNAVKFTESGEICLAAGREHGELVFSVCDTGIGIAAQDQARLFEAFEQADSATTRKFGGTGLGLAISRRLANLMGGTLSVVSALGRGSTFTLRLPLPEIDQTASPAALPRTSGDRRLRGLRILAAEDNPINQMVLADFLRQEGAEVHMVDNGLLAVAAVQQAAQDFDLVLMDVQMPELDGYEATRRIKRIAPALPVVGQTAHALKEEHMRCLAAGMAATLIKPLDIEMLVAVVLEYAGKTGGRQPQPALVPALAEPVPVATVDWPALLKKFPNQTEFVDRLVRMAVDCHAGDAEPLRDAAANGDLKALERIAHNLKGMAGNICAPELEAVSMRVLRSARLGDEHALRQTGELIDALQRALAELARGRPG</sequence>
<dbReference type="EC" id="2.7.13.3" evidence="3"/>
<dbReference type="Pfam" id="PF02518">
    <property type="entry name" value="HATPase_c"/>
    <property type="match status" value="1"/>
</dbReference>
<evidence type="ECO:0000256" key="10">
    <source>
        <dbReference type="ARBA" id="ARBA00022777"/>
    </source>
</evidence>
<dbReference type="PROSITE" id="PS50112">
    <property type="entry name" value="PAS"/>
    <property type="match status" value="4"/>
</dbReference>
<feature type="domain" description="Response regulatory" evidence="19">
    <location>
        <begin position="1239"/>
        <end position="1355"/>
    </location>
</feature>
<dbReference type="GO" id="GO:0006355">
    <property type="term" value="P:regulation of DNA-templated transcription"/>
    <property type="evidence" value="ECO:0007669"/>
    <property type="project" value="InterPro"/>
</dbReference>
<feature type="transmembrane region" description="Helical" evidence="17">
    <location>
        <begin position="93"/>
        <end position="109"/>
    </location>
</feature>
<evidence type="ECO:0000256" key="14">
    <source>
        <dbReference type="ARBA" id="ARBA00023136"/>
    </source>
</evidence>
<dbReference type="PANTHER" id="PTHR43047:SF64">
    <property type="entry name" value="HISTIDINE KINASE CONTAINING CHEY-HOMOLOGOUS RECEIVER DOMAIN AND PAS DOMAIN-RELATED"/>
    <property type="match status" value="1"/>
</dbReference>
<name>A0A177N5H9_9GAMM</name>
<evidence type="ECO:0000256" key="17">
    <source>
        <dbReference type="SAM" id="Phobius"/>
    </source>
</evidence>
<dbReference type="InterPro" id="IPR013767">
    <property type="entry name" value="PAS_fold"/>
</dbReference>
<dbReference type="CDD" id="cd00082">
    <property type="entry name" value="HisKA"/>
    <property type="match status" value="1"/>
</dbReference>
<dbReference type="Gene3D" id="1.10.287.130">
    <property type="match status" value="1"/>
</dbReference>
<dbReference type="SMART" id="SM00387">
    <property type="entry name" value="HATPase_c"/>
    <property type="match status" value="1"/>
</dbReference>
<dbReference type="InterPro" id="IPR004358">
    <property type="entry name" value="Sig_transdc_His_kin-like_C"/>
</dbReference>
<dbReference type="Pfam" id="PF13426">
    <property type="entry name" value="PAS_9"/>
    <property type="match status" value="1"/>
</dbReference>
<feature type="transmembrane region" description="Helical" evidence="17">
    <location>
        <begin position="121"/>
        <end position="137"/>
    </location>
</feature>
<dbReference type="Pfam" id="PF08448">
    <property type="entry name" value="PAS_4"/>
    <property type="match status" value="3"/>
</dbReference>
<feature type="domain" description="PAS" evidence="20">
    <location>
        <begin position="852"/>
        <end position="904"/>
    </location>
</feature>
<dbReference type="NCBIfam" id="TIGR00229">
    <property type="entry name" value="sensory_box"/>
    <property type="match status" value="6"/>
</dbReference>
<dbReference type="InterPro" id="IPR005467">
    <property type="entry name" value="His_kinase_dom"/>
</dbReference>
<comment type="catalytic activity">
    <reaction evidence="1">
        <text>ATP + protein L-histidine = ADP + protein N-phospho-L-histidine.</text>
        <dbReference type="EC" id="2.7.13.3"/>
    </reaction>
</comment>
<organism evidence="23 24">
    <name type="scientific">Methylomonas koyamae</name>
    <dbReference type="NCBI Taxonomy" id="702114"/>
    <lineage>
        <taxon>Bacteria</taxon>
        <taxon>Pseudomonadati</taxon>
        <taxon>Pseudomonadota</taxon>
        <taxon>Gammaproteobacteria</taxon>
        <taxon>Methylococcales</taxon>
        <taxon>Methylococcaceae</taxon>
        <taxon>Methylomonas</taxon>
    </lineage>
</organism>
<feature type="transmembrane region" description="Helical" evidence="17">
    <location>
        <begin position="173"/>
        <end position="190"/>
    </location>
</feature>
<dbReference type="SMART" id="SM00448">
    <property type="entry name" value="REC"/>
    <property type="match status" value="1"/>
</dbReference>
<dbReference type="InterPro" id="IPR025201">
    <property type="entry name" value="KdpD_TM"/>
</dbReference>
<dbReference type="InterPro" id="IPR003661">
    <property type="entry name" value="HisK_dim/P_dom"/>
</dbReference>
<proteinExistence type="predicted"/>
<dbReference type="Gene3D" id="1.20.120.160">
    <property type="entry name" value="HPT domain"/>
    <property type="match status" value="1"/>
</dbReference>
<dbReference type="Pfam" id="PF01627">
    <property type="entry name" value="Hpt"/>
    <property type="match status" value="1"/>
</dbReference>
<evidence type="ECO:0000256" key="6">
    <source>
        <dbReference type="ARBA" id="ARBA00022553"/>
    </source>
</evidence>
<dbReference type="Pfam" id="PF00512">
    <property type="entry name" value="HisKA"/>
    <property type="match status" value="1"/>
</dbReference>
<evidence type="ECO:0000256" key="4">
    <source>
        <dbReference type="ARBA" id="ARBA00022475"/>
    </source>
</evidence>
<dbReference type="GO" id="GO:0000155">
    <property type="term" value="F:phosphorelay sensor kinase activity"/>
    <property type="evidence" value="ECO:0007669"/>
    <property type="project" value="InterPro"/>
</dbReference>
<dbReference type="InterPro" id="IPR013656">
    <property type="entry name" value="PAS_4"/>
</dbReference>
<dbReference type="InterPro" id="IPR036097">
    <property type="entry name" value="HisK_dim/P_sf"/>
</dbReference>
<dbReference type="Pfam" id="PF13188">
    <property type="entry name" value="PAS_8"/>
    <property type="match status" value="1"/>
</dbReference>
<keyword evidence="9" id="KW-0547">Nucleotide-binding</keyword>